<evidence type="ECO:0000313" key="2">
    <source>
        <dbReference type="EnsemblPlants" id="Pp3c3_11960V3.1"/>
    </source>
</evidence>
<sequence>MLATVLYQEDPECVKELMEWSALSNQSEDAREGDYFHRHVVYAVGMTGQEIERTLLTIVS</sequence>
<name>A0A2K1KU66_PHYPA</name>
<reference evidence="1 3" key="2">
    <citation type="journal article" date="2018" name="Plant J.">
        <title>The Physcomitrella patens chromosome-scale assembly reveals moss genome structure and evolution.</title>
        <authorList>
            <person name="Lang D."/>
            <person name="Ullrich K.K."/>
            <person name="Murat F."/>
            <person name="Fuchs J."/>
            <person name="Jenkins J."/>
            <person name="Haas F.B."/>
            <person name="Piednoel M."/>
            <person name="Gundlach H."/>
            <person name="Van Bel M."/>
            <person name="Meyberg R."/>
            <person name="Vives C."/>
            <person name="Morata J."/>
            <person name="Symeonidi A."/>
            <person name="Hiss M."/>
            <person name="Muchero W."/>
            <person name="Kamisugi Y."/>
            <person name="Saleh O."/>
            <person name="Blanc G."/>
            <person name="Decker E.L."/>
            <person name="van Gessel N."/>
            <person name="Grimwood J."/>
            <person name="Hayes R.D."/>
            <person name="Graham S.W."/>
            <person name="Gunter L.E."/>
            <person name="McDaniel S.F."/>
            <person name="Hoernstein S.N.W."/>
            <person name="Larsson A."/>
            <person name="Li F.W."/>
            <person name="Perroud P.F."/>
            <person name="Phillips J."/>
            <person name="Ranjan P."/>
            <person name="Rokshar D.S."/>
            <person name="Rothfels C.J."/>
            <person name="Schneider L."/>
            <person name="Shu S."/>
            <person name="Stevenson D.W."/>
            <person name="Thummler F."/>
            <person name="Tillich M."/>
            <person name="Villarreal Aguilar J.C."/>
            <person name="Widiez T."/>
            <person name="Wong G.K."/>
            <person name="Wymore A."/>
            <person name="Zhang Y."/>
            <person name="Zimmer A.D."/>
            <person name="Quatrano R.S."/>
            <person name="Mayer K.F.X."/>
            <person name="Goodstein D."/>
            <person name="Casacuberta J.M."/>
            <person name="Vandepoele K."/>
            <person name="Reski R."/>
            <person name="Cuming A.C."/>
            <person name="Tuskan G.A."/>
            <person name="Maumus F."/>
            <person name="Salse J."/>
            <person name="Schmutz J."/>
            <person name="Rensing S.A."/>
        </authorList>
    </citation>
    <scope>NUCLEOTIDE SEQUENCE [LARGE SCALE GENOMIC DNA]</scope>
    <source>
        <strain evidence="2 3">cv. Gransden 2004</strain>
    </source>
</reference>
<accession>A0A2K1KU66</accession>
<gene>
    <name evidence="1" type="ORF">PHYPA_004315</name>
</gene>
<evidence type="ECO:0000313" key="3">
    <source>
        <dbReference type="Proteomes" id="UP000006727"/>
    </source>
</evidence>
<protein>
    <submittedName>
        <fullName evidence="1 2">Uncharacterized protein</fullName>
    </submittedName>
</protein>
<dbReference type="Gramene" id="Pp3c3_11960V3.1">
    <property type="protein sequence ID" value="Pp3c3_11960V3.1"/>
    <property type="gene ID" value="Pp3c3_11960"/>
</dbReference>
<evidence type="ECO:0000313" key="1">
    <source>
        <dbReference type="EMBL" id="PNR57321.1"/>
    </source>
</evidence>
<dbReference type="Proteomes" id="UP000006727">
    <property type="component" value="Chromosome 3"/>
</dbReference>
<dbReference type="EnsemblPlants" id="Pp3c3_11960V3.1">
    <property type="protein sequence ID" value="Pp3c3_11960V3.1"/>
    <property type="gene ID" value="Pp3c3_11960"/>
</dbReference>
<organism evidence="1">
    <name type="scientific">Physcomitrium patens</name>
    <name type="common">Spreading-leaved earth moss</name>
    <name type="synonym">Physcomitrella patens</name>
    <dbReference type="NCBI Taxonomy" id="3218"/>
    <lineage>
        <taxon>Eukaryota</taxon>
        <taxon>Viridiplantae</taxon>
        <taxon>Streptophyta</taxon>
        <taxon>Embryophyta</taxon>
        <taxon>Bryophyta</taxon>
        <taxon>Bryophytina</taxon>
        <taxon>Bryopsida</taxon>
        <taxon>Funariidae</taxon>
        <taxon>Funariales</taxon>
        <taxon>Funariaceae</taxon>
        <taxon>Physcomitrium</taxon>
    </lineage>
</organism>
<reference evidence="2" key="3">
    <citation type="submission" date="2020-12" db="UniProtKB">
        <authorList>
            <consortium name="EnsemblPlants"/>
        </authorList>
    </citation>
    <scope>IDENTIFICATION</scope>
</reference>
<keyword evidence="3" id="KW-1185">Reference proteome</keyword>
<proteinExistence type="predicted"/>
<dbReference type="EMBL" id="ABEU02000003">
    <property type="protein sequence ID" value="PNR57321.1"/>
    <property type="molecule type" value="Genomic_DNA"/>
</dbReference>
<reference evidence="1 3" key="1">
    <citation type="journal article" date="2008" name="Science">
        <title>The Physcomitrella genome reveals evolutionary insights into the conquest of land by plants.</title>
        <authorList>
            <person name="Rensing S."/>
            <person name="Lang D."/>
            <person name="Zimmer A."/>
            <person name="Terry A."/>
            <person name="Salamov A."/>
            <person name="Shapiro H."/>
            <person name="Nishiyama T."/>
            <person name="Perroud P.-F."/>
            <person name="Lindquist E."/>
            <person name="Kamisugi Y."/>
            <person name="Tanahashi T."/>
            <person name="Sakakibara K."/>
            <person name="Fujita T."/>
            <person name="Oishi K."/>
            <person name="Shin-I T."/>
            <person name="Kuroki Y."/>
            <person name="Toyoda A."/>
            <person name="Suzuki Y."/>
            <person name="Hashimoto A."/>
            <person name="Yamaguchi K."/>
            <person name="Sugano A."/>
            <person name="Kohara Y."/>
            <person name="Fujiyama A."/>
            <person name="Anterola A."/>
            <person name="Aoki S."/>
            <person name="Ashton N."/>
            <person name="Barbazuk W.B."/>
            <person name="Barker E."/>
            <person name="Bennetzen J."/>
            <person name="Bezanilla M."/>
            <person name="Blankenship R."/>
            <person name="Cho S.H."/>
            <person name="Dutcher S."/>
            <person name="Estelle M."/>
            <person name="Fawcett J.A."/>
            <person name="Gundlach H."/>
            <person name="Hanada K."/>
            <person name="Heyl A."/>
            <person name="Hicks K.A."/>
            <person name="Hugh J."/>
            <person name="Lohr M."/>
            <person name="Mayer K."/>
            <person name="Melkozernov A."/>
            <person name="Murata T."/>
            <person name="Nelson D."/>
            <person name="Pils B."/>
            <person name="Prigge M."/>
            <person name="Reiss B."/>
            <person name="Renner T."/>
            <person name="Rombauts S."/>
            <person name="Rushton P."/>
            <person name="Sanderfoot A."/>
            <person name="Schween G."/>
            <person name="Shiu S.-H."/>
            <person name="Stueber K."/>
            <person name="Theodoulou F.L."/>
            <person name="Tu H."/>
            <person name="Van de Peer Y."/>
            <person name="Verrier P.J."/>
            <person name="Waters E."/>
            <person name="Wood A."/>
            <person name="Yang L."/>
            <person name="Cove D."/>
            <person name="Cuming A."/>
            <person name="Hasebe M."/>
            <person name="Lucas S."/>
            <person name="Mishler D.B."/>
            <person name="Reski R."/>
            <person name="Grigoriev I."/>
            <person name="Quatrano R.S."/>
            <person name="Boore J.L."/>
        </authorList>
    </citation>
    <scope>NUCLEOTIDE SEQUENCE [LARGE SCALE GENOMIC DNA]</scope>
    <source>
        <strain evidence="2 3">cv. Gransden 2004</strain>
    </source>
</reference>
<dbReference type="InParanoid" id="A0A2K1KU66"/>
<dbReference type="AlphaFoldDB" id="A0A2K1KU66"/>